<keyword evidence="3" id="KW-1185">Reference proteome</keyword>
<evidence type="ECO:0000256" key="1">
    <source>
        <dbReference type="SAM" id="MobiDB-lite"/>
    </source>
</evidence>
<proteinExistence type="predicted"/>
<accession>A0A1B7NJM4</accession>
<comment type="caution">
    <text evidence="2">The sequence shown here is derived from an EMBL/GenBank/DDBJ whole genome shotgun (WGS) entry which is preliminary data.</text>
</comment>
<gene>
    <name evidence="2" type="ORF">ACJ72_08680</name>
</gene>
<sequence length="83" mass="8326">VRLTTPTRRPESLAPGSAATGSAKTGESLIRRRSGAGAGAYADADAESETDEDEEGGGYYDPRRPTGCVEGCAGAGAGIVQPV</sequence>
<reference evidence="2 3" key="1">
    <citation type="submission" date="2015-07" db="EMBL/GenBank/DDBJ databases">
        <title>Emmonsia species relationships and genome sequence.</title>
        <authorList>
            <person name="Cuomo C.A."/>
            <person name="Schwartz I.S."/>
            <person name="Kenyon C."/>
            <person name="de Hoog G.S."/>
            <person name="Govender N.P."/>
            <person name="Botha A."/>
            <person name="Moreno L."/>
            <person name="de Vries M."/>
            <person name="Munoz J.F."/>
            <person name="Stielow J.B."/>
        </authorList>
    </citation>
    <scope>NUCLEOTIDE SEQUENCE [LARGE SCALE GENOMIC DNA]</scope>
    <source>
        <strain evidence="2 3">CBS 136260</strain>
    </source>
</reference>
<dbReference type="Proteomes" id="UP000091918">
    <property type="component" value="Unassembled WGS sequence"/>
</dbReference>
<feature type="compositionally biased region" description="Acidic residues" evidence="1">
    <location>
        <begin position="44"/>
        <end position="56"/>
    </location>
</feature>
<organism evidence="2 3">
    <name type="scientific">Emergomyces africanus</name>
    <dbReference type="NCBI Taxonomy" id="1955775"/>
    <lineage>
        <taxon>Eukaryota</taxon>
        <taxon>Fungi</taxon>
        <taxon>Dikarya</taxon>
        <taxon>Ascomycota</taxon>
        <taxon>Pezizomycotina</taxon>
        <taxon>Eurotiomycetes</taxon>
        <taxon>Eurotiomycetidae</taxon>
        <taxon>Onygenales</taxon>
        <taxon>Ajellomycetaceae</taxon>
        <taxon>Emergomyces</taxon>
    </lineage>
</organism>
<feature type="region of interest" description="Disordered" evidence="1">
    <location>
        <begin position="1"/>
        <end position="67"/>
    </location>
</feature>
<dbReference type="AlphaFoldDB" id="A0A1B7NJM4"/>
<evidence type="ECO:0000313" key="3">
    <source>
        <dbReference type="Proteomes" id="UP000091918"/>
    </source>
</evidence>
<dbReference type="STRING" id="1658172.A0A1B7NJM4"/>
<dbReference type="EMBL" id="LGUA01003634">
    <property type="protein sequence ID" value="OAX77025.1"/>
    <property type="molecule type" value="Genomic_DNA"/>
</dbReference>
<feature type="non-terminal residue" evidence="2">
    <location>
        <position position="1"/>
    </location>
</feature>
<protein>
    <submittedName>
        <fullName evidence="2">Uncharacterized protein</fullName>
    </submittedName>
</protein>
<evidence type="ECO:0000313" key="2">
    <source>
        <dbReference type="EMBL" id="OAX77025.1"/>
    </source>
</evidence>
<name>A0A1B7NJM4_9EURO</name>